<gene>
    <name evidence="3" type="ORF">GXP69_10745</name>
</gene>
<keyword evidence="4" id="KW-1185">Reference proteome</keyword>
<dbReference type="EMBL" id="JAAGWD010000004">
    <property type="protein sequence ID" value="NEM98175.1"/>
    <property type="molecule type" value="Genomic_DNA"/>
</dbReference>
<accession>A0A6B3LSY9</accession>
<feature type="chain" id="PRO_5025513847" evidence="2">
    <location>
        <begin position="26"/>
        <end position="241"/>
    </location>
</feature>
<evidence type="ECO:0000256" key="1">
    <source>
        <dbReference type="SAM" id="Coils"/>
    </source>
</evidence>
<feature type="signal peptide" evidence="2">
    <location>
        <begin position="1"/>
        <end position="25"/>
    </location>
</feature>
<dbReference type="Proteomes" id="UP000474777">
    <property type="component" value="Unassembled WGS sequence"/>
</dbReference>
<keyword evidence="1" id="KW-0175">Coiled coil</keyword>
<keyword evidence="2" id="KW-0732">Signal</keyword>
<proteinExistence type="predicted"/>
<dbReference type="AlphaFoldDB" id="A0A6B3LSY9"/>
<feature type="coiled-coil region" evidence="1">
    <location>
        <begin position="174"/>
        <end position="236"/>
    </location>
</feature>
<reference evidence="3 4" key="1">
    <citation type="submission" date="2020-02" db="EMBL/GenBank/DDBJ databases">
        <authorList>
            <person name="Kim M.K."/>
        </authorList>
    </citation>
    <scope>NUCLEOTIDE SEQUENCE [LARGE SCALE GENOMIC DNA]</scope>
    <source>
        <strain evidence="3 4">BT327</strain>
    </source>
</reference>
<evidence type="ECO:0000256" key="2">
    <source>
        <dbReference type="SAM" id="SignalP"/>
    </source>
</evidence>
<evidence type="ECO:0000313" key="3">
    <source>
        <dbReference type="EMBL" id="NEM98175.1"/>
    </source>
</evidence>
<protein>
    <submittedName>
        <fullName evidence="3">DNA repair ATPase</fullName>
    </submittedName>
</protein>
<name>A0A6B3LSY9_9BACT</name>
<comment type="caution">
    <text evidence="3">The sequence shown here is derived from an EMBL/GenBank/DDBJ whole genome shotgun (WGS) entry which is preliminary data.</text>
</comment>
<organism evidence="3 4">
    <name type="scientific">Pontibacter burrus</name>
    <dbReference type="NCBI Taxonomy" id="2704466"/>
    <lineage>
        <taxon>Bacteria</taxon>
        <taxon>Pseudomonadati</taxon>
        <taxon>Bacteroidota</taxon>
        <taxon>Cytophagia</taxon>
        <taxon>Cytophagales</taxon>
        <taxon>Hymenobacteraceae</taxon>
        <taxon>Pontibacter</taxon>
    </lineage>
</organism>
<sequence length="241" mass="27564">MQHYFMRLKALLLVLLCFAAGLSYAQTGRVEEKEQTVNGVNRRGQQLTVQLDPAMVEKLWKNQLSEKAGKLKVKYTKGVYTLDGVVLDTISSNPMRIISTINTTPEGSQVWWSLDMGVAYVDKTATPKEYAAAEGYLMAFARKAYREDIFRQINQAEDVLRATKLEQERVVKQANDIQTTIEKNRQRKLQLEAELVKNAEELKQLEQNVQTNLKQQELSKQQVQEMEKAVEAVRAKLNNVK</sequence>
<evidence type="ECO:0000313" key="4">
    <source>
        <dbReference type="Proteomes" id="UP000474777"/>
    </source>
</evidence>